<dbReference type="PANTHER" id="PTHR31435:SF9">
    <property type="entry name" value="PROTEIN NATD1"/>
    <property type="match status" value="1"/>
</dbReference>
<dbReference type="InterPro" id="IPR031165">
    <property type="entry name" value="GNAT_YJDJ"/>
</dbReference>
<dbReference type="InterPro" id="IPR045057">
    <property type="entry name" value="Gcn5-rel_NAT"/>
</dbReference>
<accession>A0ABU1W1G4</accession>
<dbReference type="RefSeq" id="WP_310279431.1">
    <property type="nucleotide sequence ID" value="NZ_JAVDWR010000009.1"/>
</dbReference>
<sequence>MSASVEIQHHPQEHRFVIQWAKEQAELLYSLDPNSGKINFYRTYVPENARGQGLAKQLVNAGLSWAKKQGYQIEASCSYVVPFLKN</sequence>
<evidence type="ECO:0000259" key="1">
    <source>
        <dbReference type="PROSITE" id="PS51729"/>
    </source>
</evidence>
<evidence type="ECO:0000313" key="2">
    <source>
        <dbReference type="EMBL" id="MDR7121805.1"/>
    </source>
</evidence>
<dbReference type="PROSITE" id="PS51729">
    <property type="entry name" value="GNAT_YJDJ"/>
    <property type="match status" value="1"/>
</dbReference>
<dbReference type="InterPro" id="IPR016181">
    <property type="entry name" value="Acyl_CoA_acyltransferase"/>
</dbReference>
<dbReference type="CDD" id="cd04301">
    <property type="entry name" value="NAT_SF"/>
    <property type="match status" value="1"/>
</dbReference>
<feature type="domain" description="N-acetyltransferase" evidence="1">
    <location>
        <begin position="8"/>
        <end position="86"/>
    </location>
</feature>
<keyword evidence="3" id="KW-1185">Reference proteome</keyword>
<dbReference type="Proteomes" id="UP001257909">
    <property type="component" value="Unassembled WGS sequence"/>
</dbReference>
<dbReference type="EMBL" id="JAVDWR010000009">
    <property type="protein sequence ID" value="MDR7121805.1"/>
    <property type="molecule type" value="Genomic_DNA"/>
</dbReference>
<name>A0ABU1W1G4_9GAMM</name>
<dbReference type="SUPFAM" id="SSF55729">
    <property type="entry name" value="Acyl-CoA N-acyltransferases (Nat)"/>
    <property type="match status" value="1"/>
</dbReference>
<gene>
    <name evidence="2" type="ORF">J2W69_002762</name>
</gene>
<dbReference type="Pfam" id="PF14542">
    <property type="entry name" value="Acetyltransf_CG"/>
    <property type="match status" value="1"/>
</dbReference>
<reference evidence="2 3" key="1">
    <citation type="submission" date="2023-07" db="EMBL/GenBank/DDBJ databases">
        <title>Sorghum-associated microbial communities from plants grown in Nebraska, USA.</title>
        <authorList>
            <person name="Schachtman D."/>
        </authorList>
    </citation>
    <scope>NUCLEOTIDE SEQUENCE [LARGE SCALE GENOMIC DNA]</scope>
    <source>
        <strain evidence="2 3">4138</strain>
    </source>
</reference>
<comment type="caution">
    <text evidence="2">The sequence shown here is derived from an EMBL/GenBank/DDBJ whole genome shotgun (WGS) entry which is preliminary data.</text>
</comment>
<dbReference type="PANTHER" id="PTHR31435">
    <property type="entry name" value="PROTEIN NATD1"/>
    <property type="match status" value="1"/>
</dbReference>
<evidence type="ECO:0000313" key="3">
    <source>
        <dbReference type="Proteomes" id="UP001257909"/>
    </source>
</evidence>
<dbReference type="Gene3D" id="3.40.630.30">
    <property type="match status" value="1"/>
</dbReference>
<protein>
    <submittedName>
        <fullName evidence="2">GNAT family acetyltransferase</fullName>
    </submittedName>
</protein>
<proteinExistence type="predicted"/>
<organism evidence="2 3">
    <name type="scientific">Rheinheimera soli</name>
    <dbReference type="NCBI Taxonomy" id="443616"/>
    <lineage>
        <taxon>Bacteria</taxon>
        <taxon>Pseudomonadati</taxon>
        <taxon>Pseudomonadota</taxon>
        <taxon>Gammaproteobacteria</taxon>
        <taxon>Chromatiales</taxon>
        <taxon>Chromatiaceae</taxon>
        <taxon>Rheinheimera</taxon>
    </lineage>
</organism>